<dbReference type="PANTHER" id="PTHR23423">
    <property type="entry name" value="ORGANIC SOLUTE TRANSPORTER-RELATED"/>
    <property type="match status" value="1"/>
</dbReference>
<feature type="transmembrane region" description="Helical" evidence="5">
    <location>
        <begin position="108"/>
        <end position="128"/>
    </location>
</feature>
<keyword evidence="2 5" id="KW-0812">Transmembrane</keyword>
<dbReference type="AlphaFoldDB" id="A0A1L9SJI8"/>
<comment type="subcellular location">
    <subcellularLocation>
        <location evidence="1">Membrane</location>
        <topology evidence="1">Multi-pass membrane protein</topology>
    </subcellularLocation>
</comment>
<evidence type="ECO:0000256" key="5">
    <source>
        <dbReference type="SAM" id="Phobius"/>
    </source>
</evidence>
<evidence type="ECO:0000313" key="6">
    <source>
        <dbReference type="EMBL" id="OJJ47327.1"/>
    </source>
</evidence>
<evidence type="ECO:0000256" key="1">
    <source>
        <dbReference type="ARBA" id="ARBA00004141"/>
    </source>
</evidence>
<dbReference type="SMART" id="SM01417">
    <property type="entry name" value="Solute_trans_a"/>
    <property type="match status" value="1"/>
</dbReference>
<evidence type="ECO:0000256" key="2">
    <source>
        <dbReference type="ARBA" id="ARBA00022692"/>
    </source>
</evidence>
<feature type="transmembrane region" description="Helical" evidence="5">
    <location>
        <begin position="202"/>
        <end position="224"/>
    </location>
</feature>
<dbReference type="GeneID" id="34612913"/>
<evidence type="ECO:0000313" key="7">
    <source>
        <dbReference type="Proteomes" id="UP000184188"/>
    </source>
</evidence>
<keyword evidence="7" id="KW-1185">Reference proteome</keyword>
<dbReference type="OrthoDB" id="5348404at2759"/>
<evidence type="ECO:0000256" key="3">
    <source>
        <dbReference type="ARBA" id="ARBA00022989"/>
    </source>
</evidence>
<reference evidence="7" key="1">
    <citation type="journal article" date="2017" name="Genome Biol.">
        <title>Comparative genomics reveals high biological diversity and specific adaptations in the industrially and medically important fungal genus Aspergillus.</title>
        <authorList>
            <person name="de Vries R.P."/>
            <person name="Riley R."/>
            <person name="Wiebenga A."/>
            <person name="Aguilar-Osorio G."/>
            <person name="Amillis S."/>
            <person name="Uchima C.A."/>
            <person name="Anderluh G."/>
            <person name="Asadollahi M."/>
            <person name="Askin M."/>
            <person name="Barry K."/>
            <person name="Battaglia E."/>
            <person name="Bayram O."/>
            <person name="Benocci T."/>
            <person name="Braus-Stromeyer S.A."/>
            <person name="Caldana C."/>
            <person name="Canovas D."/>
            <person name="Cerqueira G.C."/>
            <person name="Chen F."/>
            <person name="Chen W."/>
            <person name="Choi C."/>
            <person name="Clum A."/>
            <person name="Dos Santos R.A."/>
            <person name="Damasio A.R."/>
            <person name="Diallinas G."/>
            <person name="Emri T."/>
            <person name="Fekete E."/>
            <person name="Flipphi M."/>
            <person name="Freyberg S."/>
            <person name="Gallo A."/>
            <person name="Gournas C."/>
            <person name="Habgood R."/>
            <person name="Hainaut M."/>
            <person name="Harispe M.L."/>
            <person name="Henrissat B."/>
            <person name="Hilden K.S."/>
            <person name="Hope R."/>
            <person name="Hossain A."/>
            <person name="Karabika E."/>
            <person name="Karaffa L."/>
            <person name="Karanyi Z."/>
            <person name="Krasevec N."/>
            <person name="Kuo A."/>
            <person name="Kusch H."/>
            <person name="LaButti K."/>
            <person name="Lagendijk E.L."/>
            <person name="Lapidus A."/>
            <person name="Levasseur A."/>
            <person name="Lindquist E."/>
            <person name="Lipzen A."/>
            <person name="Logrieco A.F."/>
            <person name="MacCabe A."/>
            <person name="Maekelae M.R."/>
            <person name="Malavazi I."/>
            <person name="Melin P."/>
            <person name="Meyer V."/>
            <person name="Mielnichuk N."/>
            <person name="Miskei M."/>
            <person name="Molnar A.P."/>
            <person name="Mule G."/>
            <person name="Ngan C.Y."/>
            <person name="Orejas M."/>
            <person name="Orosz E."/>
            <person name="Ouedraogo J.P."/>
            <person name="Overkamp K.M."/>
            <person name="Park H.-S."/>
            <person name="Perrone G."/>
            <person name="Piumi F."/>
            <person name="Punt P.J."/>
            <person name="Ram A.F."/>
            <person name="Ramon A."/>
            <person name="Rauscher S."/>
            <person name="Record E."/>
            <person name="Riano-Pachon D.M."/>
            <person name="Robert V."/>
            <person name="Roehrig J."/>
            <person name="Ruller R."/>
            <person name="Salamov A."/>
            <person name="Salih N.S."/>
            <person name="Samson R.A."/>
            <person name="Sandor E."/>
            <person name="Sanguinetti M."/>
            <person name="Schuetze T."/>
            <person name="Sepcic K."/>
            <person name="Shelest E."/>
            <person name="Sherlock G."/>
            <person name="Sophianopoulou V."/>
            <person name="Squina F.M."/>
            <person name="Sun H."/>
            <person name="Susca A."/>
            <person name="Todd R.B."/>
            <person name="Tsang A."/>
            <person name="Unkles S.E."/>
            <person name="van de Wiele N."/>
            <person name="van Rossen-Uffink D."/>
            <person name="Oliveira J.V."/>
            <person name="Vesth T.C."/>
            <person name="Visser J."/>
            <person name="Yu J.-H."/>
            <person name="Zhou M."/>
            <person name="Andersen M.R."/>
            <person name="Archer D.B."/>
            <person name="Baker S.E."/>
            <person name="Benoit I."/>
            <person name="Brakhage A.A."/>
            <person name="Braus G.H."/>
            <person name="Fischer R."/>
            <person name="Frisvad J.C."/>
            <person name="Goldman G.H."/>
            <person name="Houbraken J."/>
            <person name="Oakley B."/>
            <person name="Pocsi I."/>
            <person name="Scazzocchio C."/>
            <person name="Seiboth B."/>
            <person name="vanKuyk P.A."/>
            <person name="Wortman J."/>
            <person name="Dyer P.S."/>
            <person name="Grigoriev I.V."/>
        </authorList>
    </citation>
    <scope>NUCLEOTIDE SEQUENCE [LARGE SCALE GENOMIC DNA]</scope>
    <source>
        <strain evidence="7">CBS 506.65</strain>
    </source>
</reference>
<feature type="transmembrane region" description="Helical" evidence="5">
    <location>
        <begin position="236"/>
        <end position="258"/>
    </location>
</feature>
<keyword evidence="4 5" id="KW-0472">Membrane</keyword>
<dbReference type="Proteomes" id="UP000184188">
    <property type="component" value="Unassembled WGS sequence"/>
</dbReference>
<dbReference type="RefSeq" id="XP_022581837.1">
    <property type="nucleotide sequence ID" value="XM_022726449.1"/>
</dbReference>
<dbReference type="GO" id="GO:0016020">
    <property type="term" value="C:membrane"/>
    <property type="evidence" value="ECO:0007669"/>
    <property type="project" value="UniProtKB-SubCell"/>
</dbReference>
<accession>A0A1L9SJI8</accession>
<feature type="transmembrane region" description="Helical" evidence="5">
    <location>
        <begin position="44"/>
        <end position="66"/>
    </location>
</feature>
<dbReference type="EMBL" id="KV878341">
    <property type="protein sequence ID" value="OJJ47327.1"/>
    <property type="molecule type" value="Genomic_DNA"/>
</dbReference>
<dbReference type="VEuPathDB" id="FungiDB:ASPZODRAFT_16007"/>
<feature type="transmembrane region" description="Helical" evidence="5">
    <location>
        <begin position="170"/>
        <end position="190"/>
    </location>
</feature>
<proteinExistence type="predicted"/>
<feature type="transmembrane region" description="Helical" evidence="5">
    <location>
        <begin position="278"/>
        <end position="300"/>
    </location>
</feature>
<keyword evidence="3 5" id="KW-1133">Transmembrane helix</keyword>
<feature type="transmembrane region" description="Helical" evidence="5">
    <location>
        <begin position="78"/>
        <end position="102"/>
    </location>
</feature>
<organism evidence="6 7">
    <name type="scientific">Penicilliopsis zonata CBS 506.65</name>
    <dbReference type="NCBI Taxonomy" id="1073090"/>
    <lineage>
        <taxon>Eukaryota</taxon>
        <taxon>Fungi</taxon>
        <taxon>Dikarya</taxon>
        <taxon>Ascomycota</taxon>
        <taxon>Pezizomycotina</taxon>
        <taxon>Eurotiomycetes</taxon>
        <taxon>Eurotiomycetidae</taxon>
        <taxon>Eurotiales</taxon>
        <taxon>Aspergillaceae</taxon>
        <taxon>Penicilliopsis</taxon>
    </lineage>
</organism>
<evidence type="ECO:0000256" key="4">
    <source>
        <dbReference type="ARBA" id="ARBA00023136"/>
    </source>
</evidence>
<dbReference type="STRING" id="1073090.A0A1L9SJI8"/>
<name>A0A1L9SJI8_9EURO</name>
<dbReference type="InterPro" id="IPR005178">
    <property type="entry name" value="Ostalpha/TMEM184C"/>
</dbReference>
<protein>
    <submittedName>
        <fullName evidence="6">Uncharacterized protein</fullName>
    </submittedName>
</protein>
<sequence length="386" mass="43304">MGLFHHSSKNHTCPVPAHLTEDINTVADASKLLFGTTSFYRFNMILSGACTAFACLTILALLCLHATHLSKPKEQIKIMRISLIIPIYSILSFLSICFPNAYVYLDAWLNFFEGIALVNFFLLLCDYLSTDPEQRNAFFAQVDLPADKKTKKPVNGLDLYRKSWIMAIQFPIVSLIAALVTAITQAASIYCLGSNKPYFAHLWISIVQNVSVGAAVINVLRFFTVLKAHLKGINPLVKFVAFKIIVGFTFLISIIFLILRDTSALAPSDTLTWADVNIGLPTMIICILMVPISVFFHYAYGIKPYKLHKNPRQVEQGDYANMQPARYEGGLFNIRMWLSLFSIRSLIRAMSLKPPSQMEYAGGSLSEQPQLTYDTAYRGRDEVPYA</sequence>
<gene>
    <name evidence="6" type="ORF">ASPZODRAFT_16007</name>
</gene>
<dbReference type="Pfam" id="PF03619">
    <property type="entry name" value="Solute_trans_a"/>
    <property type="match status" value="1"/>
</dbReference>